<dbReference type="GO" id="GO:0016757">
    <property type="term" value="F:glycosyltransferase activity"/>
    <property type="evidence" value="ECO:0007669"/>
    <property type="project" value="UniProtKB-KW"/>
</dbReference>
<evidence type="ECO:0000256" key="2">
    <source>
        <dbReference type="ARBA" id="ARBA00022676"/>
    </source>
</evidence>
<evidence type="ECO:0000259" key="6">
    <source>
        <dbReference type="PROSITE" id="PS51677"/>
    </source>
</evidence>
<dbReference type="EMBL" id="JAJNDB010000002">
    <property type="protein sequence ID" value="MCD2194364.1"/>
    <property type="molecule type" value="Genomic_DNA"/>
</dbReference>
<comment type="caution">
    <text evidence="7">The sequence shown here is derived from an EMBL/GenBank/DDBJ whole genome shotgun (WGS) entry which is preliminary data.</text>
</comment>
<organism evidence="7 8">
    <name type="scientific">Actinomycetospora endophytica</name>
    <dbReference type="NCBI Taxonomy" id="2291215"/>
    <lineage>
        <taxon>Bacteria</taxon>
        <taxon>Bacillati</taxon>
        <taxon>Actinomycetota</taxon>
        <taxon>Actinomycetes</taxon>
        <taxon>Pseudonocardiales</taxon>
        <taxon>Pseudonocardiaceae</taxon>
        <taxon>Actinomycetospora</taxon>
    </lineage>
</organism>
<dbReference type="Proteomes" id="UP001199469">
    <property type="component" value="Unassembled WGS sequence"/>
</dbReference>
<dbReference type="InterPro" id="IPR011330">
    <property type="entry name" value="Glyco_hydro/deAcase_b/a-brl"/>
</dbReference>
<keyword evidence="2 7" id="KW-0328">Glycosyltransferase</keyword>
<feature type="transmembrane region" description="Helical" evidence="5">
    <location>
        <begin position="308"/>
        <end position="331"/>
    </location>
</feature>
<dbReference type="InterPro" id="IPR002509">
    <property type="entry name" value="NODB_dom"/>
</dbReference>
<dbReference type="Pfam" id="PF13641">
    <property type="entry name" value="Glyco_tranf_2_3"/>
    <property type="match status" value="1"/>
</dbReference>
<evidence type="ECO:0000256" key="1">
    <source>
        <dbReference type="ARBA" id="ARBA00006739"/>
    </source>
</evidence>
<feature type="transmembrane region" description="Helical" evidence="5">
    <location>
        <begin position="802"/>
        <end position="822"/>
    </location>
</feature>
<evidence type="ECO:0000256" key="3">
    <source>
        <dbReference type="ARBA" id="ARBA00022679"/>
    </source>
</evidence>
<feature type="transmembrane region" description="Helical" evidence="5">
    <location>
        <begin position="1002"/>
        <end position="1021"/>
    </location>
</feature>
<feature type="transmembrane region" description="Helical" evidence="5">
    <location>
        <begin position="936"/>
        <end position="956"/>
    </location>
</feature>
<feature type="transmembrane region" description="Helical" evidence="5">
    <location>
        <begin position="776"/>
        <end position="796"/>
    </location>
</feature>
<evidence type="ECO:0000313" key="7">
    <source>
        <dbReference type="EMBL" id="MCD2194364.1"/>
    </source>
</evidence>
<dbReference type="Pfam" id="PF01522">
    <property type="entry name" value="Polysacc_deac_1"/>
    <property type="match status" value="1"/>
</dbReference>
<feature type="compositionally biased region" description="Low complexity" evidence="4">
    <location>
        <begin position="1183"/>
        <end position="1198"/>
    </location>
</feature>
<keyword evidence="5" id="KW-1133">Transmembrane helix</keyword>
<dbReference type="Gene3D" id="3.90.550.10">
    <property type="entry name" value="Spore Coat Polysaccharide Biosynthesis Protein SpsA, Chain A"/>
    <property type="match status" value="1"/>
</dbReference>
<name>A0ABS8PBK0_9PSEU</name>
<feature type="transmembrane region" description="Helical" evidence="5">
    <location>
        <begin position="968"/>
        <end position="990"/>
    </location>
</feature>
<dbReference type="SUPFAM" id="SSF88713">
    <property type="entry name" value="Glycoside hydrolase/deacetylase"/>
    <property type="match status" value="1"/>
</dbReference>
<dbReference type="Gene3D" id="3.20.20.370">
    <property type="entry name" value="Glycoside hydrolase/deacetylase"/>
    <property type="match status" value="1"/>
</dbReference>
<feature type="transmembrane region" description="Helical" evidence="5">
    <location>
        <begin position="913"/>
        <end position="930"/>
    </location>
</feature>
<accession>A0ABS8PBK0</accession>
<dbReference type="PROSITE" id="PS51677">
    <property type="entry name" value="NODB"/>
    <property type="match status" value="1"/>
</dbReference>
<feature type="domain" description="NodB homology" evidence="6">
    <location>
        <begin position="82"/>
        <end position="269"/>
    </location>
</feature>
<dbReference type="EC" id="2.4.-.-" evidence="7"/>
<feature type="transmembrane region" description="Helical" evidence="5">
    <location>
        <begin position="834"/>
        <end position="854"/>
    </location>
</feature>
<keyword evidence="5" id="KW-0472">Membrane</keyword>
<dbReference type="InterPro" id="IPR002656">
    <property type="entry name" value="Acyl_transf_3_dom"/>
</dbReference>
<dbReference type="RefSeq" id="WP_230734279.1">
    <property type="nucleotide sequence ID" value="NZ_JAJNDB010000002.1"/>
</dbReference>
<evidence type="ECO:0000256" key="5">
    <source>
        <dbReference type="SAM" id="Phobius"/>
    </source>
</evidence>
<dbReference type="SUPFAM" id="SSF53448">
    <property type="entry name" value="Nucleotide-diphospho-sugar transferases"/>
    <property type="match status" value="1"/>
</dbReference>
<feature type="compositionally biased region" description="Basic and acidic residues" evidence="4">
    <location>
        <begin position="1293"/>
        <end position="1304"/>
    </location>
</feature>
<feature type="transmembrane region" description="Helical" evidence="5">
    <location>
        <begin position="593"/>
        <end position="618"/>
    </location>
</feature>
<dbReference type="PANTHER" id="PTHR43630">
    <property type="entry name" value="POLY-BETA-1,6-N-ACETYL-D-GLUCOSAMINE SYNTHASE"/>
    <property type="match status" value="1"/>
</dbReference>
<gene>
    <name evidence="7" type="ORF">LQ327_13375</name>
</gene>
<comment type="similarity">
    <text evidence="1">Belongs to the glycosyltransferase 2 family.</text>
</comment>
<keyword evidence="8" id="KW-1185">Reference proteome</keyword>
<dbReference type="Pfam" id="PF01757">
    <property type="entry name" value="Acyl_transf_3"/>
    <property type="match status" value="1"/>
</dbReference>
<feature type="transmembrane region" description="Helical" evidence="5">
    <location>
        <begin position="887"/>
        <end position="906"/>
    </location>
</feature>
<proteinExistence type="inferred from homology"/>
<feature type="transmembrane region" description="Helical" evidence="5">
    <location>
        <begin position="1071"/>
        <end position="1091"/>
    </location>
</feature>
<sequence length="1333" mass="142143">MGRRRDPARPRRSWGTWILTGVLVVLIATVLAVTGLVNASIGNDADSHNQGDSSHVPADISHGGTFVDGRTDPARSKVIPAHTIALTFDDGPDPTWTPQILAVLAKHRVPGTFFVVGSLAVRHPELLRQIRASGSEIGIHTFTHVDLSQVPLWRLERELGETQLAIAGATGETTYLVRPPFSSTVDAIDDRAYAAILESGRDGYVNVFTDVDGEDWQRPGVDAIVRNATPRGGAGATVLLHDAGGDRAETVAALDRLIPELQAQGYRFATATDAVGAPQAAAPAPSRDRMVGGGLVTAVDLATSGVRVLQGLLVAVGAIVVLRLLLTLFVARRHARRRRDPSFRWGPDVLEPVSVIVPAYNETENIEATLRSILANDHPLEILVVDDGSSDGTAELVESLALPAVRVIRQPNSGKPIALNTGVARAQHDLVIMMDGDTVFQPDTVARLVAPFADPEIGAVAGNVKVANRTELIPRLQHIEYVVGFGIDRRVQDTMRAITTIPGAAGAFRRGAVLDVGGLSLDTLAEDTDLTIALGREGWRVVYEERAVAWTEAPTTLTQLWRQRYRWTYGTMQAVWKHRRSLRERGASRRTGWLGLGHIGVFQVLFPLAAPLVDIFFVYGLLFGDPATTLVLWGSMLVIQTAAAAYAFRLDGEPAGPLWVAPLQQLLYRPLMYAVLVRSLLSAITGGRVRWQRIQRLGVLRAMMPGGPGAPPGSVSDAAPLTPGVSNAASSIPPSSREQAPATRLEATRVAATVVDGPRDRSSGGEKAERTRWLDVLRAIALVRVIGYHILGWGWLSFVFPSMGVMFALGGSLMLASLRRAEAVDVIGRRIKRLLPPFWVFGLVVVPVMLWHGFGEDPVPDASQWLFWVVPILDPPSSAWAADATVVLWYIRTYLWLVLLTPVLLAAWRRRPAVAMAVPLGIVAVDAVLGGGVRDFGAVGTAAVDASVYAGCWMLGFAHRDGTLRRLAASRAVLLAILAIALGVAWAFGHPAGDDGIDLNDIPLGQALVSLGAVLLVLRYTPRLAWLERVPGLGRLVTVINARAVSIYLWHNVAIALAIPINDRLGWPSTGALIGTSVALTTVFALGLGWVEDLAAGRRPALIPGPKQRALRRREPRRPAPMPPVIGDGGLLLPPQTEESSLAALNALRPASDFHRDPRFAAPVPVAGRSLPPGQVPGPATPGVPRSGASSPGRGRPVPGRPGSGSGSGSGSSPAVPVPSLPFRATPPLGPLVRVPDSRHAGPPSHPGTALQPPTTVSAPPREQDAVTGVTGRAPTGRRRLLSFGGEPAGGDVGRRDAPRDREGPATSRRGSHRADGEQTSIHDPNAPSRHRR</sequence>
<dbReference type="InterPro" id="IPR029044">
    <property type="entry name" value="Nucleotide-diphossugar_trans"/>
</dbReference>
<dbReference type="PANTHER" id="PTHR43630:SF1">
    <property type="entry name" value="POLY-BETA-1,6-N-ACETYL-D-GLUCOSAMINE SYNTHASE"/>
    <property type="match status" value="1"/>
</dbReference>
<feature type="region of interest" description="Disordered" evidence="4">
    <location>
        <begin position="1105"/>
        <end position="1133"/>
    </location>
</feature>
<feature type="region of interest" description="Disordered" evidence="4">
    <location>
        <begin position="44"/>
        <end position="73"/>
    </location>
</feature>
<dbReference type="CDD" id="cd06423">
    <property type="entry name" value="CESA_like"/>
    <property type="match status" value="1"/>
</dbReference>
<reference evidence="7 8" key="1">
    <citation type="submission" date="2021-11" db="EMBL/GenBank/DDBJ databases">
        <title>Draft genome sequence of Actinomycetospora sp. SF1 isolated from the rhizosphere soil.</title>
        <authorList>
            <person name="Duangmal K."/>
            <person name="Chantavorakit T."/>
        </authorList>
    </citation>
    <scope>NUCLEOTIDE SEQUENCE [LARGE SCALE GENOMIC DNA]</scope>
    <source>
        <strain evidence="7 8">TBRC 5722</strain>
    </source>
</reference>
<evidence type="ECO:0000313" key="8">
    <source>
        <dbReference type="Proteomes" id="UP001199469"/>
    </source>
</evidence>
<protein>
    <submittedName>
        <fullName evidence="7">Glycosyltransferase</fullName>
        <ecNumber evidence="7">2.4.-.-</ecNumber>
    </submittedName>
</protein>
<keyword evidence="5" id="KW-0812">Transmembrane</keyword>
<feature type="region of interest" description="Disordered" evidence="4">
    <location>
        <begin position="1159"/>
        <end position="1333"/>
    </location>
</feature>
<evidence type="ECO:0000256" key="4">
    <source>
        <dbReference type="SAM" id="MobiDB-lite"/>
    </source>
</evidence>
<keyword evidence="3 7" id="KW-0808">Transferase</keyword>
<feature type="transmembrane region" description="Helical" evidence="5">
    <location>
        <begin position="1033"/>
        <end position="1051"/>
    </location>
</feature>